<protein>
    <recommendedName>
        <fullName evidence="6">POTRA domain-containing protein</fullName>
    </recommendedName>
</protein>
<dbReference type="EMBL" id="CADCTQ010000225">
    <property type="protein sequence ID" value="CAA9261933.1"/>
    <property type="molecule type" value="Genomic_DNA"/>
</dbReference>
<evidence type="ECO:0000313" key="5">
    <source>
        <dbReference type="EMBL" id="CAA9261933.1"/>
    </source>
</evidence>
<reference evidence="5" key="1">
    <citation type="submission" date="2020-02" db="EMBL/GenBank/DDBJ databases">
        <authorList>
            <person name="Meier V. D."/>
        </authorList>
    </citation>
    <scope>NUCLEOTIDE SEQUENCE</scope>
    <source>
        <strain evidence="5">AVDCRST_MAG56</strain>
    </source>
</reference>
<dbReference type="InterPro" id="IPR010827">
    <property type="entry name" value="BamA/TamA_POTRA"/>
</dbReference>
<keyword evidence="2" id="KW-0472">Membrane</keyword>
<evidence type="ECO:0000259" key="4">
    <source>
        <dbReference type="Pfam" id="PF07244"/>
    </source>
</evidence>
<proteinExistence type="predicted"/>
<feature type="domain" description="Bacterial surface antigen (D15)" evidence="3">
    <location>
        <begin position="150"/>
        <end position="442"/>
    </location>
</feature>
<dbReference type="Gene3D" id="2.40.160.50">
    <property type="entry name" value="membrane protein fhac: a member of the omp85/tpsb transporter family"/>
    <property type="match status" value="1"/>
</dbReference>
<evidence type="ECO:0000256" key="1">
    <source>
        <dbReference type="ARBA" id="ARBA00004370"/>
    </source>
</evidence>
<name>A0A6J4IXD7_9SPHI</name>
<sequence>MNIELTLAFLLNLIWLGLPTLAANPSDSLNQPYVVIHDIRIEGARKTQPRLILRELDFGRGDTLSGDRVKEVLLQNRNKIFNTNLFVAVDLTLEPAEAGRIDLLIRVTERWYIFPMLIFELADRNFNEWWVDRNRDLRRTQYGVRVTHKNFRGRGEELRATAQFGFTKRFDLGYNIRYLDRAQKSGLGFVVSYADNRSIAYRTEYNKLVYFDDESRVRDRFHAGVSFTHRPRFYGTHRVDARFNYNKIADTIARLNPGYFLDGRTTQRFATLAYSYTWDRRDIAAYPLKGHLFSAEVARSGFTRGEDLHLTSAGIYYAYYKPLGRKFYASMGLRGRVTSPGRQPYPNYRGLGYGFDYLRGYEYNVIDGQHFGLVKFGLKRQLFSKEYTIRNPLGLEQFQTVPVAMFLTSYADAGYVYAPFSDAETNLLDNKLLYGGGLGVDVVTFYNTVFRINFSINRQGNRGFFLHFVRDI</sequence>
<dbReference type="Pfam" id="PF01103">
    <property type="entry name" value="Omp85"/>
    <property type="match status" value="1"/>
</dbReference>
<comment type="subcellular location">
    <subcellularLocation>
        <location evidence="1">Membrane</location>
    </subcellularLocation>
</comment>
<feature type="domain" description="POTRA" evidence="4">
    <location>
        <begin position="35"/>
        <end position="110"/>
    </location>
</feature>
<accession>A0A6J4IXD7</accession>
<dbReference type="InterPro" id="IPR000184">
    <property type="entry name" value="Bac_surfAg_D15"/>
</dbReference>
<organism evidence="5">
    <name type="scientific">uncultured Cytophagales bacterium</name>
    <dbReference type="NCBI Taxonomy" id="158755"/>
    <lineage>
        <taxon>Bacteria</taxon>
        <taxon>Pseudomonadati</taxon>
        <taxon>Bacteroidota</taxon>
        <taxon>Sphingobacteriia</taxon>
        <taxon>Sphingobacteriales</taxon>
        <taxon>environmental samples</taxon>
    </lineage>
</organism>
<dbReference type="Gene3D" id="3.10.20.310">
    <property type="entry name" value="membrane protein fhac"/>
    <property type="match status" value="1"/>
</dbReference>
<dbReference type="Pfam" id="PF07244">
    <property type="entry name" value="POTRA"/>
    <property type="match status" value="1"/>
</dbReference>
<evidence type="ECO:0000256" key="2">
    <source>
        <dbReference type="ARBA" id="ARBA00023136"/>
    </source>
</evidence>
<evidence type="ECO:0000259" key="3">
    <source>
        <dbReference type="Pfam" id="PF01103"/>
    </source>
</evidence>
<dbReference type="AlphaFoldDB" id="A0A6J4IXD7"/>
<gene>
    <name evidence="5" type="ORF">AVDCRST_MAG56-2584</name>
</gene>
<evidence type="ECO:0008006" key="6">
    <source>
        <dbReference type="Google" id="ProtNLM"/>
    </source>
</evidence>
<dbReference type="GO" id="GO:0019867">
    <property type="term" value="C:outer membrane"/>
    <property type="evidence" value="ECO:0007669"/>
    <property type="project" value="InterPro"/>
</dbReference>